<dbReference type="PANTHER" id="PTHR45647">
    <property type="entry name" value="OS02G0152300 PROTEIN"/>
    <property type="match status" value="1"/>
</dbReference>
<evidence type="ECO:0000256" key="7">
    <source>
        <dbReference type="ARBA" id="ARBA00022840"/>
    </source>
</evidence>
<dbReference type="PROSITE" id="PS00108">
    <property type="entry name" value="PROTEIN_KINASE_ST"/>
    <property type="match status" value="1"/>
</dbReference>
<comment type="pathway">
    <text evidence="2">Protein modification; protein ubiquitination.</text>
</comment>
<feature type="domain" description="Protein kinase" evidence="11">
    <location>
        <begin position="468"/>
        <end position="730"/>
    </location>
</feature>
<dbReference type="InterPro" id="IPR014729">
    <property type="entry name" value="Rossmann-like_a/b/a_fold"/>
</dbReference>
<dbReference type="GO" id="GO:0004672">
    <property type="term" value="F:protein kinase activity"/>
    <property type="evidence" value="ECO:0007669"/>
    <property type="project" value="InterPro"/>
</dbReference>
<dbReference type="AlphaFoldDB" id="R0G373"/>
<sequence>MKAQKGNSKKKSSNSGLVAVAVDNNKGSQHALKWAADNLVSKGQTIILLHVILRSSSDSGDNTEKHKQAESLFVTFHCYCSRKEIQCLDVTLEDDNIVKSLAEYVSSGVIENLVLGAPSRHGFMRKFKISDTPSNVTKAAPDFCTVYVISKGKISSVRYATRAAPYRSPLIGQIENHSEICNYEKFRNTMSFRDRTPARSSTASSIEDYGKSPLARTPNYANSFYDLSDSENDISFVCSGRPSTTSSGRRSTASSGRPSTTGSGRPSTSTGRSDISFVSSGRPSTSTTGSPSFFYDFPDSGLTPRMSTSSGHSMRLGIRFNDTNIQHDFSFVSQDSGRSSCSCSPQNLEEVEAEMRRLKQELKQTIDMYGSACREALAAKQEAKELQRQKMEEEGWVQEGQLSEKSTKSIVEKERANKAAMEASETASKIADLETQRRAIEAAGSLSDSNLRYRRYVISKIEEATNSFDEANKIGEGGYGPVYKGYLDHTPVAIKVLRPDAAQGRSQFQREVEVLSCIRHPHMVLLIGACPEFGVLVYEYMAKGSLADRLYKYENTPPLSWELRFRIAAEVATGLLFLHQTKPEPIVHRDLKPGNILIDQNYVSKIGDVGLAKLVPAVAENVTQCLVTSTAGTFCYIDPEYQQTGMLGVKSDVYSFGILLLELLTAKRPTGLAYTVEQAMEQGTFKDMLDPVVPNWPVEEALSLAKVALKCAQLRRKDRPDLGKEVLPELNKLRARADANMDWMMFNLSRGLTPNHSQVSLPTVDELSICSDSSNAHSSTLSDTEKNSDPNEE</sequence>
<dbReference type="Gene3D" id="3.40.50.620">
    <property type="entry name" value="HUPs"/>
    <property type="match status" value="1"/>
</dbReference>
<dbReference type="OrthoDB" id="4062651at2759"/>
<evidence type="ECO:0000256" key="2">
    <source>
        <dbReference type="ARBA" id="ARBA00004906"/>
    </source>
</evidence>
<evidence type="ECO:0000256" key="3">
    <source>
        <dbReference type="ARBA" id="ARBA00012483"/>
    </source>
</evidence>
<evidence type="ECO:0000256" key="1">
    <source>
        <dbReference type="ARBA" id="ARBA00000900"/>
    </source>
</evidence>
<name>R0G373_9BRAS</name>
<dbReference type="InterPro" id="IPR011009">
    <property type="entry name" value="Kinase-like_dom_sf"/>
</dbReference>
<evidence type="ECO:0000259" key="11">
    <source>
        <dbReference type="PROSITE" id="PS50011"/>
    </source>
</evidence>
<feature type="region of interest" description="Disordered" evidence="10">
    <location>
        <begin position="772"/>
        <end position="793"/>
    </location>
</feature>
<reference evidence="13" key="1">
    <citation type="journal article" date="2013" name="Nat. Genet.">
        <title>The Capsella rubella genome and the genomic consequences of rapid mating system evolution.</title>
        <authorList>
            <person name="Slotte T."/>
            <person name="Hazzouri K.M."/>
            <person name="Agren J.A."/>
            <person name="Koenig D."/>
            <person name="Maumus F."/>
            <person name="Guo Y.L."/>
            <person name="Steige K."/>
            <person name="Platts A.E."/>
            <person name="Escobar J.S."/>
            <person name="Newman L.K."/>
            <person name="Wang W."/>
            <person name="Mandakova T."/>
            <person name="Vello E."/>
            <person name="Smith L.M."/>
            <person name="Henz S.R."/>
            <person name="Steffen J."/>
            <person name="Takuno S."/>
            <person name="Brandvain Y."/>
            <person name="Coop G."/>
            <person name="Andolfatto P."/>
            <person name="Hu T.T."/>
            <person name="Blanchette M."/>
            <person name="Clark R.M."/>
            <person name="Quesneville H."/>
            <person name="Nordborg M."/>
            <person name="Gaut B.S."/>
            <person name="Lysak M.A."/>
            <person name="Jenkins J."/>
            <person name="Grimwood J."/>
            <person name="Chapman J."/>
            <person name="Prochnik S."/>
            <person name="Shu S."/>
            <person name="Rokhsar D."/>
            <person name="Schmutz J."/>
            <person name="Weigel D."/>
            <person name="Wright S.I."/>
        </authorList>
    </citation>
    <scope>NUCLEOTIDE SEQUENCE [LARGE SCALE GENOMIC DNA]</scope>
    <source>
        <strain evidence="13">cv. Monte Gargano</strain>
    </source>
</reference>
<feature type="compositionally biased region" description="Polar residues" evidence="10">
    <location>
        <begin position="772"/>
        <end position="782"/>
    </location>
</feature>
<dbReference type="EMBL" id="KB870807">
    <property type="protein sequence ID" value="EOA29917.1"/>
    <property type="molecule type" value="Genomic_DNA"/>
</dbReference>
<evidence type="ECO:0000313" key="12">
    <source>
        <dbReference type="EMBL" id="EOA29917.1"/>
    </source>
</evidence>
<organism evidence="12 13">
    <name type="scientific">Capsella rubella</name>
    <dbReference type="NCBI Taxonomy" id="81985"/>
    <lineage>
        <taxon>Eukaryota</taxon>
        <taxon>Viridiplantae</taxon>
        <taxon>Streptophyta</taxon>
        <taxon>Embryophyta</taxon>
        <taxon>Tracheophyta</taxon>
        <taxon>Spermatophyta</taxon>
        <taxon>Magnoliopsida</taxon>
        <taxon>eudicotyledons</taxon>
        <taxon>Gunneridae</taxon>
        <taxon>Pentapetalae</taxon>
        <taxon>rosids</taxon>
        <taxon>malvids</taxon>
        <taxon>Brassicales</taxon>
        <taxon>Brassicaceae</taxon>
        <taxon>Camelineae</taxon>
        <taxon>Capsella</taxon>
    </lineage>
</organism>
<dbReference type="InterPro" id="IPR051348">
    <property type="entry name" value="U-box_ubiquitin_ligases"/>
</dbReference>
<proteinExistence type="predicted"/>
<keyword evidence="8 9" id="KW-0175">Coiled coil</keyword>
<comment type="catalytic activity">
    <reaction evidence="1">
        <text>S-ubiquitinyl-[E2 ubiquitin-conjugating enzyme]-L-cysteine + [acceptor protein]-L-lysine = [E2 ubiquitin-conjugating enzyme]-L-cysteine + N(6)-ubiquitinyl-[acceptor protein]-L-lysine.</text>
        <dbReference type="EC" id="2.3.2.27"/>
    </reaction>
</comment>
<dbReference type="Pfam" id="PF00582">
    <property type="entry name" value="Usp"/>
    <property type="match status" value="1"/>
</dbReference>
<dbReference type="SUPFAM" id="SSF52402">
    <property type="entry name" value="Adenine nucleotide alpha hydrolases-like"/>
    <property type="match status" value="1"/>
</dbReference>
<feature type="compositionally biased region" description="Low complexity" evidence="10">
    <location>
        <begin position="239"/>
        <end position="292"/>
    </location>
</feature>
<dbReference type="GO" id="GO:0061630">
    <property type="term" value="F:ubiquitin protein ligase activity"/>
    <property type="evidence" value="ECO:0007669"/>
    <property type="project" value="UniProtKB-EC"/>
</dbReference>
<dbReference type="InterPro" id="IPR000719">
    <property type="entry name" value="Prot_kinase_dom"/>
</dbReference>
<dbReference type="eggNOG" id="ENOG502QWC7">
    <property type="taxonomic scope" value="Eukaryota"/>
</dbReference>
<evidence type="ECO:0000256" key="6">
    <source>
        <dbReference type="ARBA" id="ARBA00022786"/>
    </source>
</evidence>
<evidence type="ECO:0000256" key="5">
    <source>
        <dbReference type="ARBA" id="ARBA00022741"/>
    </source>
</evidence>
<dbReference type="PROSITE" id="PS50011">
    <property type="entry name" value="PROTEIN_KINASE_DOM"/>
    <property type="match status" value="1"/>
</dbReference>
<dbReference type="FunFam" id="1.10.510.10:FF:000498">
    <property type="entry name" value="U-box domain-containing protein 51"/>
    <property type="match status" value="1"/>
</dbReference>
<keyword evidence="5" id="KW-0547">Nucleotide-binding</keyword>
<feature type="region of interest" description="Disordered" evidence="10">
    <location>
        <begin position="238"/>
        <end position="299"/>
    </location>
</feature>
<dbReference type="InterPro" id="IPR001245">
    <property type="entry name" value="Ser-Thr/Tyr_kinase_cat_dom"/>
</dbReference>
<feature type="compositionally biased region" description="Basic and acidic residues" evidence="10">
    <location>
        <begin position="783"/>
        <end position="793"/>
    </location>
</feature>
<keyword evidence="6" id="KW-0833">Ubl conjugation pathway</keyword>
<dbReference type="PANTHER" id="PTHR45647:SF125">
    <property type="entry name" value="PROTEIN KINASE DOMAIN-CONTAINING PROTEIN"/>
    <property type="match status" value="1"/>
</dbReference>
<dbReference type="Pfam" id="PF07714">
    <property type="entry name" value="PK_Tyr_Ser-Thr"/>
    <property type="match status" value="1"/>
</dbReference>
<feature type="coiled-coil region" evidence="9">
    <location>
        <begin position="348"/>
        <end position="394"/>
    </location>
</feature>
<dbReference type="CDD" id="cd14066">
    <property type="entry name" value="STKc_IRAK"/>
    <property type="match status" value="1"/>
</dbReference>
<dbReference type="SUPFAM" id="SSF56112">
    <property type="entry name" value="Protein kinase-like (PK-like)"/>
    <property type="match status" value="1"/>
</dbReference>
<dbReference type="InterPro" id="IPR006016">
    <property type="entry name" value="UspA"/>
</dbReference>
<evidence type="ECO:0000256" key="8">
    <source>
        <dbReference type="ARBA" id="ARBA00023054"/>
    </source>
</evidence>
<dbReference type="GO" id="GO:0005524">
    <property type="term" value="F:ATP binding"/>
    <property type="evidence" value="ECO:0007669"/>
    <property type="project" value="UniProtKB-KW"/>
</dbReference>
<evidence type="ECO:0000256" key="4">
    <source>
        <dbReference type="ARBA" id="ARBA00022679"/>
    </source>
</evidence>
<dbReference type="FunFam" id="3.30.200.20:FF:000162">
    <property type="entry name" value="Adenine nucleotide alpha hydrolase-like domain kinase"/>
    <property type="match status" value="1"/>
</dbReference>
<dbReference type="Proteomes" id="UP000029121">
    <property type="component" value="Unassembled WGS sequence"/>
</dbReference>
<gene>
    <name evidence="12" type="ORF">CARUB_v10013010mg</name>
</gene>
<dbReference type="CDD" id="cd01989">
    <property type="entry name" value="USP_STK_Ubox_N"/>
    <property type="match status" value="1"/>
</dbReference>
<protein>
    <recommendedName>
        <fullName evidence="3">RING-type E3 ubiquitin transferase</fullName>
        <ecNumber evidence="3">2.3.2.27</ecNumber>
    </recommendedName>
</protein>
<dbReference type="EC" id="2.3.2.27" evidence="3"/>
<dbReference type="KEGG" id="crb:17892449"/>
<dbReference type="SMART" id="SM00220">
    <property type="entry name" value="S_TKc"/>
    <property type="match status" value="1"/>
</dbReference>
<evidence type="ECO:0000256" key="10">
    <source>
        <dbReference type="SAM" id="MobiDB-lite"/>
    </source>
</evidence>
<evidence type="ECO:0000256" key="9">
    <source>
        <dbReference type="SAM" id="Coils"/>
    </source>
</evidence>
<dbReference type="Gene3D" id="1.10.510.10">
    <property type="entry name" value="Transferase(Phosphotransferase) domain 1"/>
    <property type="match status" value="1"/>
</dbReference>
<dbReference type="InterPro" id="IPR008271">
    <property type="entry name" value="Ser/Thr_kinase_AS"/>
</dbReference>
<accession>R0G373</accession>
<evidence type="ECO:0000313" key="13">
    <source>
        <dbReference type="Proteomes" id="UP000029121"/>
    </source>
</evidence>
<keyword evidence="7" id="KW-0067">ATP-binding</keyword>
<keyword evidence="4" id="KW-0808">Transferase</keyword>
<keyword evidence="13" id="KW-1185">Reference proteome</keyword>
<dbReference type="Gene3D" id="3.30.200.20">
    <property type="entry name" value="Phosphorylase Kinase, domain 1"/>
    <property type="match status" value="1"/>
</dbReference>